<dbReference type="Proteomes" id="UP000681720">
    <property type="component" value="Unassembled WGS sequence"/>
</dbReference>
<dbReference type="CDD" id="cd11010">
    <property type="entry name" value="S1-P1_nuclease"/>
    <property type="match status" value="1"/>
</dbReference>
<dbReference type="PANTHER" id="PTHR33146:SF26">
    <property type="entry name" value="ENDONUCLEASE 4"/>
    <property type="match status" value="1"/>
</dbReference>
<dbReference type="Proteomes" id="UP000663824">
    <property type="component" value="Unassembled WGS sequence"/>
</dbReference>
<dbReference type="Proteomes" id="UP000663834">
    <property type="component" value="Unassembled WGS sequence"/>
</dbReference>
<evidence type="ECO:0000313" key="10">
    <source>
        <dbReference type="EMBL" id="CAF2087098.1"/>
    </source>
</evidence>
<accession>A0A816FHP7</accession>
<evidence type="ECO:0000256" key="6">
    <source>
        <dbReference type="ARBA" id="ARBA00023157"/>
    </source>
</evidence>
<keyword evidence="8" id="KW-1133">Transmembrane helix</keyword>
<dbReference type="GO" id="GO:0003676">
    <property type="term" value="F:nucleic acid binding"/>
    <property type="evidence" value="ECO:0007669"/>
    <property type="project" value="InterPro"/>
</dbReference>
<evidence type="ECO:0000313" key="13">
    <source>
        <dbReference type="Proteomes" id="UP000663834"/>
    </source>
</evidence>
<keyword evidence="7" id="KW-0325">Glycoprotein</keyword>
<dbReference type="InterPro" id="IPR003154">
    <property type="entry name" value="S1/P1nuclease"/>
</dbReference>
<dbReference type="EMBL" id="CAJNOW010017951">
    <property type="protein sequence ID" value="CAF1661684.1"/>
    <property type="molecule type" value="Genomic_DNA"/>
</dbReference>
<evidence type="ECO:0000313" key="9">
    <source>
        <dbReference type="EMBL" id="CAF1661684.1"/>
    </source>
</evidence>
<evidence type="ECO:0000256" key="4">
    <source>
        <dbReference type="ARBA" id="ARBA00022759"/>
    </source>
</evidence>
<sequence length="267" mass="30509">MHKNVYGWGAVGHRLVARLARSQLTSEASDWVKYLVPWYLSGNLIAVTISANDILYPDTNSFAFPNWQRVIDTNLDDVQHQEALMFLVHFVGDIHQPLHVGVDTDRGGNSVRGNFMNQTFLTNLHSLWDSGLIDIRLSRDFNANIVKYYEYIHTIMLHQTHTDGNDNFNEWVNESLAAVCQHVYFDEGNATMNASMNFTLGNIYYERNIGIVEQRLAQGGRRLGFLLNSLTANRSKVPSGCTRLVSNIITLIGLICITLKWFVFYFW</sequence>
<dbReference type="Pfam" id="PF02265">
    <property type="entry name" value="S1-P1_nuclease"/>
    <property type="match status" value="1"/>
</dbReference>
<proteinExistence type="inferred from homology"/>
<reference evidence="9" key="1">
    <citation type="submission" date="2021-02" db="EMBL/GenBank/DDBJ databases">
        <authorList>
            <person name="Nowell W R."/>
        </authorList>
    </citation>
    <scope>NUCLEOTIDE SEQUENCE</scope>
</reference>
<keyword evidence="4" id="KW-0255">Endonuclease</keyword>
<evidence type="ECO:0000256" key="1">
    <source>
        <dbReference type="ARBA" id="ARBA00009547"/>
    </source>
</evidence>
<name>A0A816FHP7_9BILA</name>
<dbReference type="Proteomes" id="UP000676336">
    <property type="component" value="Unassembled WGS sequence"/>
</dbReference>
<feature type="transmembrane region" description="Helical" evidence="8">
    <location>
        <begin position="244"/>
        <end position="266"/>
    </location>
</feature>
<dbReference type="GO" id="GO:0046872">
    <property type="term" value="F:metal ion binding"/>
    <property type="evidence" value="ECO:0007669"/>
    <property type="project" value="UniProtKB-KW"/>
</dbReference>
<evidence type="ECO:0000256" key="2">
    <source>
        <dbReference type="ARBA" id="ARBA00022722"/>
    </source>
</evidence>
<dbReference type="InterPro" id="IPR008947">
    <property type="entry name" value="PLipase_C/P1_nuclease_dom_sf"/>
</dbReference>
<comment type="similarity">
    <text evidence="1">Belongs to the nuclease type I family.</text>
</comment>
<dbReference type="EMBL" id="CAJOBJ010008490">
    <property type="protein sequence ID" value="CAF4113580.1"/>
    <property type="molecule type" value="Genomic_DNA"/>
</dbReference>
<comment type="caution">
    <text evidence="9">The sequence shown here is derived from an EMBL/GenBank/DDBJ whole genome shotgun (WGS) entry which is preliminary data.</text>
</comment>
<dbReference type="GO" id="GO:0004519">
    <property type="term" value="F:endonuclease activity"/>
    <property type="evidence" value="ECO:0007669"/>
    <property type="project" value="UniProtKB-KW"/>
</dbReference>
<organism evidence="9 13">
    <name type="scientific">Rotaria magnacalcarata</name>
    <dbReference type="NCBI Taxonomy" id="392030"/>
    <lineage>
        <taxon>Eukaryota</taxon>
        <taxon>Metazoa</taxon>
        <taxon>Spiralia</taxon>
        <taxon>Gnathifera</taxon>
        <taxon>Rotifera</taxon>
        <taxon>Eurotatoria</taxon>
        <taxon>Bdelloidea</taxon>
        <taxon>Philodinida</taxon>
        <taxon>Philodinidae</taxon>
        <taxon>Rotaria</taxon>
    </lineage>
</organism>
<dbReference type="SUPFAM" id="SSF48537">
    <property type="entry name" value="Phospholipase C/P1 nuclease"/>
    <property type="match status" value="1"/>
</dbReference>
<evidence type="ECO:0000313" key="11">
    <source>
        <dbReference type="EMBL" id="CAF4078785.1"/>
    </source>
</evidence>
<keyword evidence="6" id="KW-1015">Disulfide bond</keyword>
<keyword evidence="5" id="KW-0378">Hydrolase</keyword>
<protein>
    <submittedName>
        <fullName evidence="9">Uncharacterized protein</fullName>
    </submittedName>
</protein>
<dbReference type="PANTHER" id="PTHR33146">
    <property type="entry name" value="ENDONUCLEASE 4"/>
    <property type="match status" value="1"/>
</dbReference>
<keyword evidence="2" id="KW-0540">Nuclease</keyword>
<evidence type="ECO:0000256" key="3">
    <source>
        <dbReference type="ARBA" id="ARBA00022723"/>
    </source>
</evidence>
<dbReference type="EMBL" id="CAJOBI010007159">
    <property type="protein sequence ID" value="CAF4078785.1"/>
    <property type="molecule type" value="Genomic_DNA"/>
</dbReference>
<dbReference type="EMBL" id="CAJNRE010009976">
    <property type="protein sequence ID" value="CAF2087098.1"/>
    <property type="molecule type" value="Genomic_DNA"/>
</dbReference>
<gene>
    <name evidence="12" type="ORF">GIL414_LOCUS17692</name>
    <name evidence="9" type="ORF">KQP761_LOCUS32201</name>
    <name evidence="10" type="ORF">MBJ925_LOCUS19681</name>
    <name evidence="11" type="ORF">SMN809_LOCUS16182</name>
</gene>
<dbReference type="AlphaFoldDB" id="A0A816FHP7"/>
<dbReference type="GO" id="GO:0006308">
    <property type="term" value="P:DNA catabolic process"/>
    <property type="evidence" value="ECO:0007669"/>
    <property type="project" value="InterPro"/>
</dbReference>
<dbReference type="GO" id="GO:0016788">
    <property type="term" value="F:hydrolase activity, acting on ester bonds"/>
    <property type="evidence" value="ECO:0007669"/>
    <property type="project" value="InterPro"/>
</dbReference>
<evidence type="ECO:0000256" key="7">
    <source>
        <dbReference type="ARBA" id="ARBA00023180"/>
    </source>
</evidence>
<evidence type="ECO:0000256" key="8">
    <source>
        <dbReference type="SAM" id="Phobius"/>
    </source>
</evidence>
<keyword evidence="3" id="KW-0479">Metal-binding</keyword>
<evidence type="ECO:0000256" key="5">
    <source>
        <dbReference type="ARBA" id="ARBA00022801"/>
    </source>
</evidence>
<keyword evidence="8" id="KW-0812">Transmembrane</keyword>
<evidence type="ECO:0000313" key="12">
    <source>
        <dbReference type="EMBL" id="CAF4113580.1"/>
    </source>
</evidence>
<keyword evidence="8" id="KW-0472">Membrane</keyword>
<dbReference type="Gene3D" id="1.10.575.10">
    <property type="entry name" value="P1 Nuclease"/>
    <property type="match status" value="1"/>
</dbReference>
<dbReference type="OrthoDB" id="441446at2759"/>